<keyword evidence="1" id="KW-0472">Membrane</keyword>
<reference evidence="3" key="1">
    <citation type="journal article" date="2019" name="Int. J. Syst. Evol. Microbiol.">
        <title>The Global Catalogue of Microorganisms (GCM) 10K type strain sequencing project: providing services to taxonomists for standard genome sequencing and annotation.</title>
        <authorList>
            <consortium name="The Broad Institute Genomics Platform"/>
            <consortium name="The Broad Institute Genome Sequencing Center for Infectious Disease"/>
            <person name="Wu L."/>
            <person name="Ma J."/>
        </authorList>
    </citation>
    <scope>NUCLEOTIDE SEQUENCE [LARGE SCALE GENOMIC DNA]</scope>
    <source>
        <strain evidence="3">CGMCC 1.16026</strain>
    </source>
</reference>
<dbReference type="InterPro" id="IPR019286">
    <property type="entry name" value="DUF2339_TM"/>
</dbReference>
<evidence type="ECO:0000256" key="1">
    <source>
        <dbReference type="SAM" id="Phobius"/>
    </source>
</evidence>
<gene>
    <name evidence="2" type="ORF">ACFQBQ_14225</name>
</gene>
<feature type="transmembrane region" description="Helical" evidence="1">
    <location>
        <begin position="46"/>
        <end position="64"/>
    </location>
</feature>
<proteinExistence type="predicted"/>
<keyword evidence="1" id="KW-1133">Transmembrane helix</keyword>
<keyword evidence="1" id="KW-0812">Transmembrane</keyword>
<name>A0ABW1ZDD8_9BACT</name>
<feature type="transmembrane region" description="Helical" evidence="1">
    <location>
        <begin position="143"/>
        <end position="161"/>
    </location>
</feature>
<evidence type="ECO:0000313" key="3">
    <source>
        <dbReference type="Proteomes" id="UP001596391"/>
    </source>
</evidence>
<dbReference type="PANTHER" id="PTHR38434">
    <property type="entry name" value="BLL2549 PROTEIN"/>
    <property type="match status" value="1"/>
</dbReference>
<dbReference type="RefSeq" id="WP_390235669.1">
    <property type="nucleotide sequence ID" value="NZ_JBHSWI010000001.1"/>
</dbReference>
<comment type="caution">
    <text evidence="2">The sequence shown here is derived from an EMBL/GenBank/DDBJ whole genome shotgun (WGS) entry which is preliminary data.</text>
</comment>
<feature type="transmembrane region" description="Helical" evidence="1">
    <location>
        <begin position="173"/>
        <end position="190"/>
    </location>
</feature>
<dbReference type="EMBL" id="JBHSWI010000001">
    <property type="protein sequence ID" value="MFC6646721.1"/>
    <property type="molecule type" value="Genomic_DNA"/>
</dbReference>
<dbReference type="PANTHER" id="PTHR38434:SF1">
    <property type="entry name" value="BLL2549 PROTEIN"/>
    <property type="match status" value="1"/>
</dbReference>
<dbReference type="Proteomes" id="UP001596391">
    <property type="component" value="Unassembled WGS sequence"/>
</dbReference>
<keyword evidence="3" id="KW-1185">Reference proteome</keyword>
<organism evidence="2 3">
    <name type="scientific">Granulicella cerasi</name>
    <dbReference type="NCBI Taxonomy" id="741063"/>
    <lineage>
        <taxon>Bacteria</taxon>
        <taxon>Pseudomonadati</taxon>
        <taxon>Acidobacteriota</taxon>
        <taxon>Terriglobia</taxon>
        <taxon>Terriglobales</taxon>
        <taxon>Acidobacteriaceae</taxon>
        <taxon>Granulicella</taxon>
    </lineage>
</organism>
<dbReference type="Pfam" id="PF10101">
    <property type="entry name" value="DUF2339"/>
    <property type="match status" value="1"/>
</dbReference>
<feature type="transmembrane region" description="Helical" evidence="1">
    <location>
        <begin position="118"/>
        <end position="137"/>
    </location>
</feature>
<protein>
    <submittedName>
        <fullName evidence="2">DUF2339 domain-containing protein</fullName>
    </submittedName>
</protein>
<accession>A0ABW1ZDD8</accession>
<feature type="transmembrane region" description="Helical" evidence="1">
    <location>
        <begin position="76"/>
        <end position="97"/>
    </location>
</feature>
<sequence>MPTLEPRASAAVRWMGVVAMLLGVGGATFAPEIFGSTTKSIFHHGFGTEIGALIVLAAVMMLAPRMARALRRAPDPAFIGILAFALFNIVLCIAAFRQINHMLQYRAGDDGHIQELRSFAYSGWLAVQGTAMLVAGFMKRVALARWTGLLLLAATLLKVVFYDMRTLSTGFRIVSYLALGALLLAVSFAYQKGFLNLGGVLQDDEDPA</sequence>
<evidence type="ECO:0000313" key="2">
    <source>
        <dbReference type="EMBL" id="MFC6646721.1"/>
    </source>
</evidence>
<feature type="transmembrane region" description="Helical" evidence="1">
    <location>
        <begin position="12"/>
        <end position="34"/>
    </location>
</feature>